<dbReference type="InterPro" id="IPR020479">
    <property type="entry name" value="HD_metazoa"/>
</dbReference>
<dbReference type="CDD" id="cd00086">
    <property type="entry name" value="homeodomain"/>
    <property type="match status" value="2"/>
</dbReference>
<proteinExistence type="predicted"/>
<dbReference type="Gene3D" id="1.10.10.60">
    <property type="entry name" value="Homeodomain-like"/>
    <property type="match status" value="1"/>
</dbReference>
<dbReference type="SMART" id="SM00389">
    <property type="entry name" value="HOX"/>
    <property type="match status" value="1"/>
</dbReference>
<dbReference type="GO" id="GO:0000981">
    <property type="term" value="F:DNA-binding transcription factor activity, RNA polymerase II-specific"/>
    <property type="evidence" value="ECO:0007669"/>
    <property type="project" value="TreeGrafter"/>
</dbReference>
<dbReference type="PANTHER" id="PTHR24340:SF112">
    <property type="entry name" value="VENT HOMEOBOX"/>
    <property type="match status" value="1"/>
</dbReference>
<keyword evidence="3 5" id="KW-0371">Homeobox</keyword>
<dbReference type="InterPro" id="IPR050394">
    <property type="entry name" value="Homeobox_NK-like"/>
</dbReference>
<evidence type="ECO:0000256" key="2">
    <source>
        <dbReference type="ARBA" id="ARBA00023125"/>
    </source>
</evidence>
<evidence type="ECO:0000313" key="8">
    <source>
        <dbReference type="EMBL" id="GCB81806.1"/>
    </source>
</evidence>
<protein>
    <recommendedName>
        <fullName evidence="7">Homeobox domain-containing protein</fullName>
    </recommendedName>
</protein>
<dbReference type="Proteomes" id="UP000288216">
    <property type="component" value="Unassembled WGS sequence"/>
</dbReference>
<dbReference type="InterPro" id="IPR001356">
    <property type="entry name" value="HD"/>
</dbReference>
<dbReference type="PANTHER" id="PTHR24340">
    <property type="entry name" value="HOMEOBOX PROTEIN NKX"/>
    <property type="match status" value="1"/>
</dbReference>
<comment type="caution">
    <text evidence="8">The sequence shown here is derived from an EMBL/GenBank/DDBJ whole genome shotgun (WGS) entry which is preliminary data.</text>
</comment>
<evidence type="ECO:0000313" key="9">
    <source>
        <dbReference type="Proteomes" id="UP000288216"/>
    </source>
</evidence>
<evidence type="ECO:0000259" key="7">
    <source>
        <dbReference type="PROSITE" id="PS50071"/>
    </source>
</evidence>
<keyword evidence="4 5" id="KW-0539">Nucleus</keyword>
<dbReference type="GO" id="GO:0005634">
    <property type="term" value="C:nucleus"/>
    <property type="evidence" value="ECO:0007669"/>
    <property type="project" value="UniProtKB-SubCell"/>
</dbReference>
<dbReference type="GO" id="GO:0000978">
    <property type="term" value="F:RNA polymerase II cis-regulatory region sequence-specific DNA binding"/>
    <property type="evidence" value="ECO:0007669"/>
    <property type="project" value="TreeGrafter"/>
</dbReference>
<dbReference type="GO" id="GO:0030154">
    <property type="term" value="P:cell differentiation"/>
    <property type="evidence" value="ECO:0007669"/>
    <property type="project" value="TreeGrafter"/>
</dbReference>
<feature type="domain" description="Homeobox" evidence="7">
    <location>
        <begin position="86"/>
        <end position="146"/>
    </location>
</feature>
<dbReference type="InterPro" id="IPR009057">
    <property type="entry name" value="Homeodomain-like_sf"/>
</dbReference>
<reference evidence="8 9" key="1">
    <citation type="journal article" date="2018" name="Nat. Ecol. Evol.">
        <title>Shark genomes provide insights into elasmobranch evolution and the origin of vertebrates.</title>
        <authorList>
            <person name="Hara Y"/>
            <person name="Yamaguchi K"/>
            <person name="Onimaru K"/>
            <person name="Kadota M"/>
            <person name="Koyanagi M"/>
            <person name="Keeley SD"/>
            <person name="Tatsumi K"/>
            <person name="Tanaka K"/>
            <person name="Motone F"/>
            <person name="Kageyama Y"/>
            <person name="Nozu R"/>
            <person name="Adachi N"/>
            <person name="Nishimura O"/>
            <person name="Nakagawa R"/>
            <person name="Tanegashima C"/>
            <person name="Kiyatake I"/>
            <person name="Matsumoto R"/>
            <person name="Murakumo K"/>
            <person name="Nishida K"/>
            <person name="Terakita A"/>
            <person name="Kuratani S"/>
            <person name="Sato K"/>
            <person name="Hyodo S Kuraku.S."/>
        </authorList>
    </citation>
    <scope>NUCLEOTIDE SEQUENCE [LARGE SCALE GENOMIC DNA]</scope>
</reference>
<dbReference type="AlphaFoldDB" id="A0A401Q8W4"/>
<dbReference type="Pfam" id="PF00046">
    <property type="entry name" value="Homeodomain"/>
    <property type="match status" value="1"/>
</dbReference>
<evidence type="ECO:0000256" key="6">
    <source>
        <dbReference type="RuleBase" id="RU000682"/>
    </source>
</evidence>
<sequence>MDETGTSPGSVGGYGCAYSSGQSDFAETSDMAFVIKDVGTGASASVALGIPESEADSHDDLERLNASGDAWLSSVEERDSSEESVPKKHKGRTIFSADQLRVLQQHFQLQRYVTASERQDLGSVIGLTSQQVKTWFQNRRMKMKRALKEPIAVPQTGFLHADLSQNNPVVFGMPSDYMKHQFNGYSLPQLLPRQLAASPSEQWPSPGSMYPGLGKFQSTVIKSELQYINQSLNFSIKKEAIALSSRPELEPMKIPVTSYSHGIPVKTWYQNRRMKLKRNQYIQPPATSWNRPGFSPISSPKNTFHCTSVHVTINKIQMCRRLGLNPLSNSRTDTYPDDAPFYQLPTADHTFQWPG</sequence>
<organism evidence="8 9">
    <name type="scientific">Scyliorhinus torazame</name>
    <name type="common">Cloudy catshark</name>
    <name type="synonym">Catulus torazame</name>
    <dbReference type="NCBI Taxonomy" id="75743"/>
    <lineage>
        <taxon>Eukaryota</taxon>
        <taxon>Metazoa</taxon>
        <taxon>Chordata</taxon>
        <taxon>Craniata</taxon>
        <taxon>Vertebrata</taxon>
        <taxon>Chondrichthyes</taxon>
        <taxon>Elasmobranchii</taxon>
        <taxon>Galeomorphii</taxon>
        <taxon>Galeoidea</taxon>
        <taxon>Carcharhiniformes</taxon>
        <taxon>Scyliorhinidae</taxon>
        <taxon>Scyliorhinus</taxon>
    </lineage>
</organism>
<dbReference type="OrthoDB" id="6159439at2759"/>
<dbReference type="EMBL" id="BFAA01019111">
    <property type="protein sequence ID" value="GCB81806.1"/>
    <property type="molecule type" value="Genomic_DNA"/>
</dbReference>
<dbReference type="STRING" id="75743.A0A401Q8W4"/>
<name>A0A401Q8W4_SCYTO</name>
<dbReference type="PRINTS" id="PR00024">
    <property type="entry name" value="HOMEOBOX"/>
</dbReference>
<keyword evidence="9" id="KW-1185">Reference proteome</keyword>
<dbReference type="PROSITE" id="PS50071">
    <property type="entry name" value="HOMEOBOX_2"/>
    <property type="match status" value="1"/>
</dbReference>
<dbReference type="SUPFAM" id="SSF46689">
    <property type="entry name" value="Homeodomain-like"/>
    <property type="match status" value="1"/>
</dbReference>
<gene>
    <name evidence="8" type="ORF">scyTo_0021466</name>
</gene>
<evidence type="ECO:0000256" key="5">
    <source>
        <dbReference type="PROSITE-ProRule" id="PRU00108"/>
    </source>
</evidence>
<accession>A0A401Q8W4</accession>
<feature type="DNA-binding region" description="Homeobox" evidence="5">
    <location>
        <begin position="88"/>
        <end position="147"/>
    </location>
</feature>
<evidence type="ECO:0000256" key="1">
    <source>
        <dbReference type="ARBA" id="ARBA00004123"/>
    </source>
</evidence>
<keyword evidence="2 5" id="KW-0238">DNA-binding</keyword>
<evidence type="ECO:0000256" key="4">
    <source>
        <dbReference type="ARBA" id="ARBA00023242"/>
    </source>
</evidence>
<evidence type="ECO:0000256" key="3">
    <source>
        <dbReference type="ARBA" id="ARBA00023155"/>
    </source>
</evidence>
<comment type="subcellular location">
    <subcellularLocation>
        <location evidence="1 5 6">Nucleus</location>
    </subcellularLocation>
</comment>